<sequence>MKKTAYALFLIPFVFLLSGCQQQAEAPVQADVPPVVWTVNPVTDKARHSLTLTGVLKPLRESAVGFQVAGRIVARAVEVGDTVRAGDVLYRLDDRDYRLALNNLQAQLRAVDSDLQTARKDLVRLQDLLARKLVSQQQVDAAQNRVVVLEAQRQSLLPQIETARNRWSYTVLKASADGVVMARQAEVGQVVTAGTPVMTLGLGDETVLELDWPNGAGTPPATLTARLNGQEKTLSMAYAAPAARPTSHTRTVRYHIGSEMVAWGQILSVVVRTGREKSLWRVPVTAVQMEGKKAYLFRVNGQQVLERVPVTVERVAHDVAWVQGPLTAKDRIVRMGVHVLRPGQTVRVGQP</sequence>
<gene>
    <name evidence="6" type="ORF">SAMN05443662_0854</name>
</gene>
<evidence type="ECO:0000256" key="3">
    <source>
        <dbReference type="SAM" id="SignalP"/>
    </source>
</evidence>
<feature type="chain" id="PRO_5012726435" evidence="3">
    <location>
        <begin position="27"/>
        <end position="351"/>
    </location>
</feature>
<dbReference type="STRING" id="364032.SAMN05443662_0854"/>
<organism evidence="6 7">
    <name type="scientific">Sulfurivirga caldicuralii</name>
    <dbReference type="NCBI Taxonomy" id="364032"/>
    <lineage>
        <taxon>Bacteria</taxon>
        <taxon>Pseudomonadati</taxon>
        <taxon>Pseudomonadota</taxon>
        <taxon>Gammaproteobacteria</taxon>
        <taxon>Thiotrichales</taxon>
        <taxon>Piscirickettsiaceae</taxon>
        <taxon>Sulfurivirga</taxon>
    </lineage>
</organism>
<protein>
    <submittedName>
        <fullName evidence="6">Membrane fusion protein, multidrug efflux system</fullName>
    </submittedName>
</protein>
<dbReference type="InterPro" id="IPR058625">
    <property type="entry name" value="MdtA-like_BSH"/>
</dbReference>
<dbReference type="OrthoDB" id="9778796at2"/>
<dbReference type="Gene3D" id="1.10.287.470">
    <property type="entry name" value="Helix hairpin bin"/>
    <property type="match status" value="1"/>
</dbReference>
<dbReference type="Gene3D" id="2.40.50.100">
    <property type="match status" value="1"/>
</dbReference>
<dbReference type="Gene3D" id="2.40.420.20">
    <property type="match status" value="1"/>
</dbReference>
<proteinExistence type="inferred from homology"/>
<dbReference type="RefSeq" id="WP_074201146.1">
    <property type="nucleotide sequence ID" value="NZ_FSRE01000002.1"/>
</dbReference>
<evidence type="ECO:0000313" key="7">
    <source>
        <dbReference type="Proteomes" id="UP000198461"/>
    </source>
</evidence>
<evidence type="ECO:0000313" key="6">
    <source>
        <dbReference type="EMBL" id="SIN88632.1"/>
    </source>
</evidence>
<dbReference type="PROSITE" id="PS51257">
    <property type="entry name" value="PROKAR_LIPOPROTEIN"/>
    <property type="match status" value="1"/>
</dbReference>
<dbReference type="Proteomes" id="UP000198461">
    <property type="component" value="Unassembled WGS sequence"/>
</dbReference>
<accession>A0A1N6F039</accession>
<feature type="coiled-coil region" evidence="2">
    <location>
        <begin position="101"/>
        <end position="145"/>
    </location>
</feature>
<dbReference type="GO" id="GO:1990281">
    <property type="term" value="C:efflux pump complex"/>
    <property type="evidence" value="ECO:0007669"/>
    <property type="project" value="TreeGrafter"/>
</dbReference>
<evidence type="ECO:0000259" key="5">
    <source>
        <dbReference type="Pfam" id="PF25917"/>
    </source>
</evidence>
<name>A0A1N6F039_9GAMM</name>
<feature type="domain" description="Multidrug resistance protein MdtA-like barrel-sandwich hybrid" evidence="5">
    <location>
        <begin position="63"/>
        <end position="196"/>
    </location>
</feature>
<feature type="domain" description="Multidrug resistance protein MdtA-like alpha-helical hairpin" evidence="4">
    <location>
        <begin position="101"/>
        <end position="170"/>
    </location>
</feature>
<keyword evidence="2" id="KW-0175">Coiled coil</keyword>
<evidence type="ECO:0000259" key="4">
    <source>
        <dbReference type="Pfam" id="PF25876"/>
    </source>
</evidence>
<dbReference type="Pfam" id="PF25876">
    <property type="entry name" value="HH_MFP_RND"/>
    <property type="match status" value="1"/>
</dbReference>
<evidence type="ECO:0000256" key="2">
    <source>
        <dbReference type="SAM" id="Coils"/>
    </source>
</evidence>
<evidence type="ECO:0000256" key="1">
    <source>
        <dbReference type="ARBA" id="ARBA00009477"/>
    </source>
</evidence>
<dbReference type="InterPro" id="IPR006143">
    <property type="entry name" value="RND_pump_MFP"/>
</dbReference>
<feature type="signal peptide" evidence="3">
    <location>
        <begin position="1"/>
        <end position="26"/>
    </location>
</feature>
<dbReference type="Pfam" id="PF25917">
    <property type="entry name" value="BSH_RND"/>
    <property type="match status" value="1"/>
</dbReference>
<dbReference type="SUPFAM" id="SSF111369">
    <property type="entry name" value="HlyD-like secretion proteins"/>
    <property type="match status" value="1"/>
</dbReference>
<dbReference type="AlphaFoldDB" id="A0A1N6F039"/>
<dbReference type="PANTHER" id="PTHR30469">
    <property type="entry name" value="MULTIDRUG RESISTANCE PROTEIN MDTA"/>
    <property type="match status" value="1"/>
</dbReference>
<dbReference type="GO" id="GO:0015562">
    <property type="term" value="F:efflux transmembrane transporter activity"/>
    <property type="evidence" value="ECO:0007669"/>
    <property type="project" value="TreeGrafter"/>
</dbReference>
<dbReference type="PANTHER" id="PTHR30469:SF15">
    <property type="entry name" value="HLYD FAMILY OF SECRETION PROTEINS"/>
    <property type="match status" value="1"/>
</dbReference>
<keyword evidence="7" id="KW-1185">Reference proteome</keyword>
<dbReference type="NCBIfam" id="TIGR01730">
    <property type="entry name" value="RND_mfp"/>
    <property type="match status" value="1"/>
</dbReference>
<comment type="similarity">
    <text evidence="1">Belongs to the membrane fusion protein (MFP) (TC 8.A.1) family.</text>
</comment>
<dbReference type="InterPro" id="IPR058624">
    <property type="entry name" value="MdtA-like_HH"/>
</dbReference>
<reference evidence="6 7" key="1">
    <citation type="submission" date="2016-11" db="EMBL/GenBank/DDBJ databases">
        <authorList>
            <person name="Jaros S."/>
            <person name="Januszkiewicz K."/>
            <person name="Wedrychowicz H."/>
        </authorList>
    </citation>
    <scope>NUCLEOTIDE SEQUENCE [LARGE SCALE GENOMIC DNA]</scope>
    <source>
        <strain evidence="6 7">DSM 17737</strain>
    </source>
</reference>
<keyword evidence="3" id="KW-0732">Signal</keyword>
<dbReference type="Gene3D" id="2.40.30.170">
    <property type="match status" value="1"/>
</dbReference>
<dbReference type="EMBL" id="FSRE01000002">
    <property type="protein sequence ID" value="SIN88632.1"/>
    <property type="molecule type" value="Genomic_DNA"/>
</dbReference>